<dbReference type="Pfam" id="PF04851">
    <property type="entry name" value="ResIII"/>
    <property type="match status" value="1"/>
</dbReference>
<dbReference type="InterPro" id="IPR001650">
    <property type="entry name" value="Helicase_C-like"/>
</dbReference>
<dbReference type="REBASE" id="17657">
    <property type="entry name" value="CurORF269P"/>
</dbReference>
<gene>
    <name evidence="4" type="primary">hsdR2</name>
    <name evidence="4" type="ordered locus">cu0267</name>
</gene>
<dbReference type="InterPro" id="IPR050742">
    <property type="entry name" value="Helicase_Restrict-Modif_Enz"/>
</dbReference>
<evidence type="ECO:0000313" key="5">
    <source>
        <dbReference type="Proteomes" id="UP000001727"/>
    </source>
</evidence>
<dbReference type="GO" id="GO:0003677">
    <property type="term" value="F:DNA binding"/>
    <property type="evidence" value="ECO:0007669"/>
    <property type="project" value="InterPro"/>
</dbReference>
<reference evidence="4 5" key="1">
    <citation type="journal article" date="2008" name="J. Biotechnol.">
        <title>The lifestyle of Corynebacterium urealyticum derived from its complete genome sequence established by pyrosequencing.</title>
        <authorList>
            <person name="Tauch A."/>
            <person name="Trost E."/>
            <person name="Tilker A."/>
            <person name="Ludewig U."/>
            <person name="Schneiker S."/>
            <person name="Goesmann A."/>
            <person name="Arnold W."/>
            <person name="Bekel T."/>
            <person name="Brinkrolf K."/>
            <person name="Brune I."/>
            <person name="Goetker S."/>
            <person name="Kalinowski J."/>
            <person name="Kamp P.-B."/>
            <person name="Lobo F.P."/>
            <person name="Viehoever P."/>
            <person name="Weisshaar B."/>
            <person name="Soriano F."/>
            <person name="Droege M."/>
            <person name="Puehler A."/>
        </authorList>
    </citation>
    <scope>NUCLEOTIDE SEQUENCE [LARGE SCALE GENOMIC DNA]</scope>
    <source>
        <strain evidence="5">ATCC 43042 / DSM 7109</strain>
    </source>
</reference>
<evidence type="ECO:0000256" key="1">
    <source>
        <dbReference type="SAM" id="Coils"/>
    </source>
</evidence>
<dbReference type="SMART" id="SM00487">
    <property type="entry name" value="DEXDc"/>
    <property type="match status" value="1"/>
</dbReference>
<feature type="domain" description="Helicase ATP-binding" evidence="2">
    <location>
        <begin position="437"/>
        <end position="594"/>
    </location>
</feature>
<organism evidence="4 5">
    <name type="scientific">Corynebacterium urealyticum (strain ATCC 43042 / DSM 7109)</name>
    <dbReference type="NCBI Taxonomy" id="504474"/>
    <lineage>
        <taxon>Bacteria</taxon>
        <taxon>Bacillati</taxon>
        <taxon>Actinomycetota</taxon>
        <taxon>Actinomycetes</taxon>
        <taxon>Mycobacteriales</taxon>
        <taxon>Corynebacteriaceae</taxon>
        <taxon>Corynebacterium</taxon>
    </lineage>
</organism>
<dbReference type="Proteomes" id="UP000001727">
    <property type="component" value="Chromosome"/>
</dbReference>
<dbReference type="EMBL" id="AM942444">
    <property type="protein sequence ID" value="CAQ04227.1"/>
    <property type="molecule type" value="Genomic_DNA"/>
</dbReference>
<dbReference type="GO" id="GO:0005524">
    <property type="term" value="F:ATP binding"/>
    <property type="evidence" value="ECO:0007669"/>
    <property type="project" value="InterPro"/>
</dbReference>
<dbReference type="PANTHER" id="PTHR47396:SF1">
    <property type="entry name" value="ATP-DEPENDENT HELICASE IRC3-RELATED"/>
    <property type="match status" value="1"/>
</dbReference>
<dbReference type="PROSITE" id="PS51194">
    <property type="entry name" value="HELICASE_CTER"/>
    <property type="match status" value="1"/>
</dbReference>
<dbReference type="AlphaFoldDB" id="B1VEN8"/>
<sequence>MTSPTPPPSNFGFVAQVWPALLNDCVQAERNALTNPITSCFYARRVLEKVVRHIWEFRNLGFAADTSIFGRMQDERFTTIVPQAQLDKLHFLRINCNNAVHDSDVPITPQLAVRVVTHLFDVLTWATARHSTNPQAQPRAPFNQQALKNHHPATQMGRAQLQKLNAQLQAKDEELSNTALLLSEAEQARLEEAEKHAEERARFATRQAKVEEEHAETEAELAAAKEELARLAAERDAEIERLRAELRDELAKEAGAGTAPALPPSISEAETRKDLIDPMLAAAGFVQGKNLTIEHPVQGMPVGAESPRGNGYADYVLWDDDGKPLAVVEAKRASGSLSEGAVQARLYADCLEHKHGQRPIIFCTNGHQISMVDDQTNLPGSGAGYTARAVEGYPDAAQLRRMINRRHTRKPLSQVVVDPDIAGRDYQQEMIRRVTEAFESQLKRRALLVMATGTGKTRVAIATAKLLRQANWVGKVLFLADRTALVDQAHDNFVDLYPDSAPVNLLREPEGTGGVYVSTYQTMMGLIDDDGEHPAAFRPFDFDLIIIDEAHRSIYHRFKRILDYFDAYVLGLTATPRAEVTHNTYQLFDIEDKTPTGSYTLEQAIEDKYLVPPQVLAQDSLFLRSGVRYEDLDEEEQLLWDAAEWGTDEDGNPLDPPDGVTAAEINSRLYNRDTIRGVLRTLVEQGIKVEGGDRLGKTIIFARTQRHAELINEELGRCFPQQAGERAAVITHSTRYAAEELKRFKNPAGTLDIAISVDMLDTGVDVPEVVNLVFFKPVYSATKFWQMMGRGTRLRRDLFGENLHKDKFRVFDFCGNVRFFTEQLTEEPGVGRQQTLSERLFLSWATMVWLLGEEAGASVGAGDGGGAAGSGAGGGAGELDGPLEDYREGLITELHATVQAITPTNIQVRPTDRPVLERFSRRDPWEGLDEAGLEQLAEHVAHLPMKTLKEKESAKRFDLLILQLQLGLIRADGSWATNRLKVERIAQELIEVSENLPFVANALPTLESLVNSEWWKGATITELELVRRNIRDLVEFVPRGKRQVVVLDVEDEFGEIAEVDIPLEHSAAEVNVSRVEAELREALAKHGDSLSMQKLRTARPLSNVDVQNLEHMVAEVGLEGVDEVQKSLGGDTIPAFVRRLVGLDEAAMKAEFEDLLEGSTLSAQQIGFIRYVIKVLVANGGLTMQEAAGESFYPHGRVVDLFRDNQAVVLELKNRLDRINSTTEAG</sequence>
<dbReference type="GO" id="GO:0006304">
    <property type="term" value="P:DNA modification"/>
    <property type="evidence" value="ECO:0007669"/>
    <property type="project" value="InterPro"/>
</dbReference>
<keyword evidence="5" id="KW-1185">Reference proteome</keyword>
<dbReference type="RefSeq" id="WP_012359533.1">
    <property type="nucleotide sequence ID" value="NC_010545.1"/>
</dbReference>
<dbReference type="Gene3D" id="3.90.1570.30">
    <property type="match status" value="1"/>
</dbReference>
<dbReference type="STRING" id="504474.cu0267"/>
<dbReference type="HOGENOM" id="CLU_009326_0_0_11"/>
<dbReference type="eggNOG" id="COG4096">
    <property type="taxonomic scope" value="Bacteria"/>
</dbReference>
<evidence type="ECO:0000259" key="3">
    <source>
        <dbReference type="PROSITE" id="PS51194"/>
    </source>
</evidence>
<feature type="coiled-coil region" evidence="1">
    <location>
        <begin position="158"/>
        <end position="252"/>
    </location>
</feature>
<dbReference type="InterPro" id="IPR006935">
    <property type="entry name" value="Helicase/UvrB_N"/>
</dbReference>
<dbReference type="Pfam" id="PF00271">
    <property type="entry name" value="Helicase_C"/>
    <property type="match status" value="1"/>
</dbReference>
<dbReference type="PROSITE" id="PS51192">
    <property type="entry name" value="HELICASE_ATP_BIND_1"/>
    <property type="match status" value="1"/>
</dbReference>
<evidence type="ECO:0000313" key="4">
    <source>
        <dbReference type="EMBL" id="CAQ04227.1"/>
    </source>
</evidence>
<dbReference type="GO" id="GO:0005829">
    <property type="term" value="C:cytosol"/>
    <property type="evidence" value="ECO:0007669"/>
    <property type="project" value="TreeGrafter"/>
</dbReference>
<dbReference type="Gene3D" id="3.40.50.300">
    <property type="entry name" value="P-loop containing nucleotide triphosphate hydrolases"/>
    <property type="match status" value="2"/>
</dbReference>
<dbReference type="Pfam" id="PF08463">
    <property type="entry name" value="EcoEI_R_C"/>
    <property type="match status" value="1"/>
</dbReference>
<evidence type="ECO:0000259" key="2">
    <source>
        <dbReference type="PROSITE" id="PS51192"/>
    </source>
</evidence>
<dbReference type="CDD" id="cd18032">
    <property type="entry name" value="DEXHc_RE_I_III_res"/>
    <property type="match status" value="1"/>
</dbReference>
<accession>B1VEN8</accession>
<name>B1VEN8_CORU7</name>
<dbReference type="GeneID" id="60605067"/>
<protein>
    <submittedName>
        <fullName evidence="4">Type I restriction-modification system, restriction subunit</fullName>
    </submittedName>
</protein>
<dbReference type="InterPro" id="IPR013670">
    <property type="entry name" value="EcoEI_R_C_dom"/>
</dbReference>
<dbReference type="InterPro" id="IPR027417">
    <property type="entry name" value="P-loop_NTPase"/>
</dbReference>
<dbReference type="InterPro" id="IPR014001">
    <property type="entry name" value="Helicase_ATP-bd"/>
</dbReference>
<proteinExistence type="predicted"/>
<dbReference type="PANTHER" id="PTHR47396">
    <property type="entry name" value="TYPE I RESTRICTION ENZYME ECOKI R PROTEIN"/>
    <property type="match status" value="1"/>
</dbReference>
<dbReference type="SUPFAM" id="SSF52540">
    <property type="entry name" value="P-loop containing nucleoside triphosphate hydrolases"/>
    <property type="match status" value="1"/>
</dbReference>
<dbReference type="CDD" id="cd18799">
    <property type="entry name" value="SF2_C_EcoAI-like"/>
    <property type="match status" value="1"/>
</dbReference>
<keyword evidence="1" id="KW-0175">Coiled coil</keyword>
<feature type="domain" description="Helicase C-terminal" evidence="3">
    <location>
        <begin position="682"/>
        <end position="855"/>
    </location>
</feature>
<dbReference type="GO" id="GO:0016787">
    <property type="term" value="F:hydrolase activity"/>
    <property type="evidence" value="ECO:0007669"/>
    <property type="project" value="InterPro"/>
</dbReference>
<dbReference type="KEGG" id="cur:cu0267"/>